<dbReference type="GO" id="GO:0072659">
    <property type="term" value="P:protein localization to plasma membrane"/>
    <property type="evidence" value="ECO:0007669"/>
    <property type="project" value="TreeGrafter"/>
</dbReference>
<evidence type="ECO:0000256" key="6">
    <source>
        <dbReference type="ARBA" id="ARBA00034482"/>
    </source>
</evidence>
<accession>A0A5N5TFY6</accession>
<reference evidence="8 9" key="1">
    <citation type="journal article" date="2019" name="PLoS Biol.">
        <title>Sex chromosomes control vertical transmission of feminizing Wolbachia symbionts in an isopod.</title>
        <authorList>
            <person name="Becking T."/>
            <person name="Chebbi M.A."/>
            <person name="Giraud I."/>
            <person name="Moumen B."/>
            <person name="Laverre T."/>
            <person name="Caubet Y."/>
            <person name="Peccoud J."/>
            <person name="Gilbert C."/>
            <person name="Cordaux R."/>
        </authorList>
    </citation>
    <scope>NUCLEOTIDE SEQUENCE [LARGE SCALE GENOMIC DNA]</scope>
    <source>
        <strain evidence="8">ANa2</strain>
        <tissue evidence="8">Whole body excluding digestive tract and cuticle</tissue>
    </source>
</reference>
<proteinExistence type="inferred from homology"/>
<comment type="similarity">
    <text evidence="6">Belongs to the Hyccin family.</text>
</comment>
<organism evidence="8 9">
    <name type="scientific">Armadillidium nasatum</name>
    <dbReference type="NCBI Taxonomy" id="96803"/>
    <lineage>
        <taxon>Eukaryota</taxon>
        <taxon>Metazoa</taxon>
        <taxon>Ecdysozoa</taxon>
        <taxon>Arthropoda</taxon>
        <taxon>Crustacea</taxon>
        <taxon>Multicrustacea</taxon>
        <taxon>Malacostraca</taxon>
        <taxon>Eumalacostraca</taxon>
        <taxon>Peracarida</taxon>
        <taxon>Isopoda</taxon>
        <taxon>Oniscidea</taxon>
        <taxon>Crinocheta</taxon>
        <taxon>Armadillidiidae</taxon>
        <taxon>Armadillidium</taxon>
    </lineage>
</organism>
<keyword evidence="5" id="KW-0472">Membrane</keyword>
<comment type="subcellular location">
    <subcellularLocation>
        <location evidence="1">Cell membrane</location>
    </subcellularLocation>
    <subcellularLocation>
        <location evidence="2">Cytoplasm</location>
        <location evidence="2">Cytosol</location>
    </subcellularLocation>
</comment>
<feature type="compositionally biased region" description="Basic and acidic residues" evidence="7">
    <location>
        <begin position="432"/>
        <end position="448"/>
    </location>
</feature>
<evidence type="ECO:0000313" key="8">
    <source>
        <dbReference type="EMBL" id="KAB7505553.1"/>
    </source>
</evidence>
<dbReference type="InterPro" id="IPR018619">
    <property type="entry name" value="Hyccin"/>
</dbReference>
<protein>
    <submittedName>
        <fullName evidence="8">Hyccin</fullName>
    </submittedName>
</protein>
<evidence type="ECO:0000256" key="7">
    <source>
        <dbReference type="SAM" id="MobiDB-lite"/>
    </source>
</evidence>
<dbReference type="Pfam" id="PF09790">
    <property type="entry name" value="Hyccin"/>
    <property type="match status" value="1"/>
</dbReference>
<evidence type="ECO:0000313" key="9">
    <source>
        <dbReference type="Proteomes" id="UP000326759"/>
    </source>
</evidence>
<dbReference type="Proteomes" id="UP000326759">
    <property type="component" value="Unassembled WGS sequence"/>
</dbReference>
<dbReference type="OrthoDB" id="18937at2759"/>
<dbReference type="EMBL" id="SEYY01001196">
    <property type="protein sequence ID" value="KAB7505553.1"/>
    <property type="molecule type" value="Genomic_DNA"/>
</dbReference>
<gene>
    <name evidence="8" type="ORF">Anas_00303</name>
</gene>
<evidence type="ECO:0000256" key="1">
    <source>
        <dbReference type="ARBA" id="ARBA00004236"/>
    </source>
</evidence>
<evidence type="ECO:0000256" key="2">
    <source>
        <dbReference type="ARBA" id="ARBA00004514"/>
    </source>
</evidence>
<sequence>MSVFEFEGHFKTSLAYFTNLKIFIMNMCQNYILSHLIFGNTKTKCVLRLGIRNKKIKDVKKLHEVSKQSPMNHECREPLVFKICAMEKAVSTIEEWLQNCDINCENDHITTCIENDQDRLIHSIFSLFDEKSRYPELFENTMKQLFKLARSKEEKIRDFVLLFVPSLIYIYLSAVSMGEKKSVSNIELTLVSLYNTEVLSEKGIAEVASFRLPTLARQSVYHERLEAGDAETVRWGPPKHMTTVTAATRYHLATALLVAFNARLSKFPKIVLVYLCKATSKLVCQGFSRPGHHHRSSYGSDGNFGVYPRPVPRIPVTSDLLAELVHGVYFAITEGPMGISIALTPSTSAAPLSKTYITNASFRTKKLPDDIPVQRIDGTTEGTKGLKIISEDQDGEEKDMGKSIRTPQGSSREKEKDKTRLSANLPLTNLVKKRDKDRNRNGERRRFR</sequence>
<feature type="region of interest" description="Disordered" evidence="7">
    <location>
        <begin position="373"/>
        <end position="448"/>
    </location>
</feature>
<evidence type="ECO:0000256" key="3">
    <source>
        <dbReference type="ARBA" id="ARBA00022475"/>
    </source>
</evidence>
<comment type="caution">
    <text evidence="8">The sequence shown here is derived from an EMBL/GenBank/DDBJ whole genome shotgun (WGS) entry which is preliminary data.</text>
</comment>
<dbReference type="GO" id="GO:0046854">
    <property type="term" value="P:phosphatidylinositol phosphate biosynthetic process"/>
    <property type="evidence" value="ECO:0007669"/>
    <property type="project" value="TreeGrafter"/>
</dbReference>
<dbReference type="PANTHER" id="PTHR31220">
    <property type="entry name" value="HYCCIN RELATED"/>
    <property type="match status" value="1"/>
</dbReference>
<dbReference type="GO" id="GO:0005829">
    <property type="term" value="C:cytosol"/>
    <property type="evidence" value="ECO:0007669"/>
    <property type="project" value="UniProtKB-SubCell"/>
</dbReference>
<dbReference type="PANTHER" id="PTHR31220:SF1">
    <property type="entry name" value="GH21176P"/>
    <property type="match status" value="1"/>
</dbReference>
<dbReference type="GO" id="GO:0005886">
    <property type="term" value="C:plasma membrane"/>
    <property type="evidence" value="ECO:0007669"/>
    <property type="project" value="UniProtKB-SubCell"/>
</dbReference>
<name>A0A5N5TFY6_9CRUS</name>
<dbReference type="AlphaFoldDB" id="A0A5N5TFY6"/>
<keyword evidence="9" id="KW-1185">Reference proteome</keyword>
<keyword evidence="4" id="KW-0963">Cytoplasm</keyword>
<keyword evidence="3" id="KW-1003">Cell membrane</keyword>
<evidence type="ECO:0000256" key="5">
    <source>
        <dbReference type="ARBA" id="ARBA00023136"/>
    </source>
</evidence>
<feature type="compositionally biased region" description="Basic and acidic residues" evidence="7">
    <location>
        <begin position="411"/>
        <end position="420"/>
    </location>
</feature>
<evidence type="ECO:0000256" key="4">
    <source>
        <dbReference type="ARBA" id="ARBA00022490"/>
    </source>
</evidence>